<gene>
    <name evidence="2" type="ORF">ACH5RR_039584</name>
</gene>
<evidence type="ECO:0000313" key="2">
    <source>
        <dbReference type="EMBL" id="KAL3500491.1"/>
    </source>
</evidence>
<dbReference type="Proteomes" id="UP001630127">
    <property type="component" value="Unassembled WGS sequence"/>
</dbReference>
<keyword evidence="3" id="KW-1185">Reference proteome</keyword>
<proteinExistence type="predicted"/>
<evidence type="ECO:0000313" key="3">
    <source>
        <dbReference type="Proteomes" id="UP001630127"/>
    </source>
</evidence>
<dbReference type="EMBL" id="JBJUIK010000016">
    <property type="protein sequence ID" value="KAL3500491.1"/>
    <property type="molecule type" value="Genomic_DNA"/>
</dbReference>
<accession>A0ABD2Y0D4</accession>
<feature type="compositionally biased region" description="Acidic residues" evidence="1">
    <location>
        <begin position="47"/>
        <end position="56"/>
    </location>
</feature>
<sequence>RQRDIAEVKNEFGKKLKGVNNHLTQIEGTLFAVMERMDAQAPIVEPNPEENSEDDPEKNLGDDLGVDPVIDIEDDPEEDPSEEW</sequence>
<protein>
    <submittedName>
        <fullName evidence="2">Uncharacterized protein</fullName>
    </submittedName>
</protein>
<feature type="compositionally biased region" description="Acidic residues" evidence="1">
    <location>
        <begin position="70"/>
        <end position="84"/>
    </location>
</feature>
<organism evidence="2 3">
    <name type="scientific">Cinchona calisaya</name>
    <dbReference type="NCBI Taxonomy" id="153742"/>
    <lineage>
        <taxon>Eukaryota</taxon>
        <taxon>Viridiplantae</taxon>
        <taxon>Streptophyta</taxon>
        <taxon>Embryophyta</taxon>
        <taxon>Tracheophyta</taxon>
        <taxon>Spermatophyta</taxon>
        <taxon>Magnoliopsida</taxon>
        <taxon>eudicotyledons</taxon>
        <taxon>Gunneridae</taxon>
        <taxon>Pentapetalae</taxon>
        <taxon>asterids</taxon>
        <taxon>lamiids</taxon>
        <taxon>Gentianales</taxon>
        <taxon>Rubiaceae</taxon>
        <taxon>Cinchonoideae</taxon>
        <taxon>Cinchoneae</taxon>
        <taxon>Cinchona</taxon>
    </lineage>
</organism>
<dbReference type="AlphaFoldDB" id="A0ABD2Y0D4"/>
<feature type="non-terminal residue" evidence="2">
    <location>
        <position position="1"/>
    </location>
</feature>
<evidence type="ECO:0000256" key="1">
    <source>
        <dbReference type="SAM" id="MobiDB-lite"/>
    </source>
</evidence>
<feature type="region of interest" description="Disordered" evidence="1">
    <location>
        <begin position="38"/>
        <end position="84"/>
    </location>
</feature>
<name>A0ABD2Y0D4_9GENT</name>
<comment type="caution">
    <text evidence="2">The sequence shown here is derived from an EMBL/GenBank/DDBJ whole genome shotgun (WGS) entry which is preliminary data.</text>
</comment>
<reference evidence="2 3" key="1">
    <citation type="submission" date="2024-11" db="EMBL/GenBank/DDBJ databases">
        <title>A near-complete genome assembly of Cinchona calisaya.</title>
        <authorList>
            <person name="Lian D.C."/>
            <person name="Zhao X.W."/>
            <person name="Wei L."/>
        </authorList>
    </citation>
    <scope>NUCLEOTIDE SEQUENCE [LARGE SCALE GENOMIC DNA]</scope>
    <source>
        <tissue evidence="2">Nenye</tissue>
    </source>
</reference>